<name>A0ABP8M4F7_9BACT</name>
<accession>A0ABP8M4F7</accession>
<keyword evidence="3" id="KW-1185">Reference proteome</keyword>
<dbReference type="RefSeq" id="WP_345031468.1">
    <property type="nucleotide sequence ID" value="NZ_BAABEY010000031.1"/>
</dbReference>
<reference evidence="3" key="1">
    <citation type="journal article" date="2019" name="Int. J. Syst. Evol. Microbiol.">
        <title>The Global Catalogue of Microorganisms (GCM) 10K type strain sequencing project: providing services to taxonomists for standard genome sequencing and annotation.</title>
        <authorList>
            <consortium name="The Broad Institute Genomics Platform"/>
            <consortium name="The Broad Institute Genome Sequencing Center for Infectious Disease"/>
            <person name="Wu L."/>
            <person name="Ma J."/>
        </authorList>
    </citation>
    <scope>NUCLEOTIDE SEQUENCE [LARGE SCALE GENOMIC DNA]</scope>
    <source>
        <strain evidence="3">JCM 31920</strain>
    </source>
</reference>
<feature type="domain" description="DUF5723" evidence="1">
    <location>
        <begin position="42"/>
        <end position="468"/>
    </location>
</feature>
<dbReference type="Pfam" id="PF18990">
    <property type="entry name" value="DUF5723"/>
    <property type="match status" value="1"/>
</dbReference>
<evidence type="ECO:0000313" key="2">
    <source>
        <dbReference type="EMBL" id="GAA4444335.1"/>
    </source>
</evidence>
<gene>
    <name evidence="2" type="ORF">GCM10023091_34340</name>
</gene>
<organism evidence="2 3">
    <name type="scientific">Ravibacter arvi</name>
    <dbReference type="NCBI Taxonomy" id="2051041"/>
    <lineage>
        <taxon>Bacteria</taxon>
        <taxon>Pseudomonadati</taxon>
        <taxon>Bacteroidota</taxon>
        <taxon>Cytophagia</taxon>
        <taxon>Cytophagales</taxon>
        <taxon>Spirosomataceae</taxon>
        <taxon>Ravibacter</taxon>
    </lineage>
</organism>
<comment type="caution">
    <text evidence="2">The sequence shown here is derived from an EMBL/GenBank/DDBJ whole genome shotgun (WGS) entry which is preliminary data.</text>
</comment>
<evidence type="ECO:0000259" key="1">
    <source>
        <dbReference type="Pfam" id="PF18990"/>
    </source>
</evidence>
<proteinExistence type="predicted"/>
<sequence>MVRLFLWGILILLFTASKGLAQHLQGIAPGNYAGTNSLYHNPAFVADSRYSVFGNLVGLNYYVGNNHVKWDAPYSFASFVTNSTGDQYRNDQGKLVFPRKYLDQKLNGNLKYLNTGLDVRLPSLMISLKKGKMGLGFNTRARTLLHLSQTTEPLAQLIRGSTQDTTLHKQMFRNQSGKLAANIFGEYSLTFGAVVYDAETDFLKFGVTVKRVIGLSQNHINIQKADYELVPDPAYGNLRYMTAVSSLDGDTRYTTDDGIRSSSLNPEWWLLGKSAPGSGWALDIGAVYEYRPNIQRYRNFSGPADSPRRDPSVNKYLYRIAASITDAGFLNFHNSYYNYAQSASNVAGNLDYGSFNPWRGFDNFYQALENNLGLPAAVPSKARTLMPMAFQASIDYRYTDNIFVNAMLVTPLTKARSGNMRQESLLSVVPRYEHRWFEISLPVSLMNHYRSLGIGLAGRAGPLWLGTDHLGGLFNIGKPKALSFYAGLSMGIYQRPLTDEIPCWPPKERFFRRLFRSR</sequence>
<dbReference type="Proteomes" id="UP001501508">
    <property type="component" value="Unassembled WGS sequence"/>
</dbReference>
<protein>
    <recommendedName>
        <fullName evidence="1">DUF5723 domain-containing protein</fullName>
    </recommendedName>
</protein>
<dbReference type="InterPro" id="IPR043781">
    <property type="entry name" value="DUF5723"/>
</dbReference>
<evidence type="ECO:0000313" key="3">
    <source>
        <dbReference type="Proteomes" id="UP001501508"/>
    </source>
</evidence>
<dbReference type="EMBL" id="BAABEY010000031">
    <property type="protein sequence ID" value="GAA4444335.1"/>
    <property type="molecule type" value="Genomic_DNA"/>
</dbReference>